<comment type="caution">
    <text evidence="1">The sequence shown here is derived from an EMBL/GenBank/DDBJ whole genome shotgun (WGS) entry which is preliminary data.</text>
</comment>
<organism evidence="1 2">
    <name type="scientific">Colletotrichum salicis</name>
    <dbReference type="NCBI Taxonomy" id="1209931"/>
    <lineage>
        <taxon>Eukaryota</taxon>
        <taxon>Fungi</taxon>
        <taxon>Dikarya</taxon>
        <taxon>Ascomycota</taxon>
        <taxon>Pezizomycotina</taxon>
        <taxon>Sordariomycetes</taxon>
        <taxon>Hypocreomycetidae</taxon>
        <taxon>Glomerellales</taxon>
        <taxon>Glomerellaceae</taxon>
        <taxon>Colletotrichum</taxon>
        <taxon>Colletotrichum acutatum species complex</taxon>
    </lineage>
</organism>
<sequence>MWLINVNTLELEEFIEPDFPYAILSHTWGSEEVSFQELPNRGDENVWRKAGWFTRGWTLQELLAPKAVAFYNASWQLLGSKETLSSFLSSITGIDEVILIGKASLLKVPVATRMSWASKR</sequence>
<evidence type="ECO:0000313" key="2">
    <source>
        <dbReference type="Proteomes" id="UP000070121"/>
    </source>
</evidence>
<dbReference type="OrthoDB" id="20872at2759"/>
<name>A0A135UN41_9PEZI</name>
<reference evidence="1 2" key="1">
    <citation type="submission" date="2014-02" db="EMBL/GenBank/DDBJ databases">
        <title>The genome sequence of Colletotrichum salicis CBS 607.94.</title>
        <authorList>
            <person name="Baroncelli R."/>
            <person name="Thon M.R."/>
        </authorList>
    </citation>
    <scope>NUCLEOTIDE SEQUENCE [LARGE SCALE GENOMIC DNA]</scope>
    <source>
        <strain evidence="1 2">CBS 607.94</strain>
    </source>
</reference>
<gene>
    <name evidence="1" type="ORF">CSAL01_08587</name>
</gene>
<proteinExistence type="predicted"/>
<protein>
    <recommendedName>
        <fullName evidence="3">HET domain-containing protein</fullName>
    </recommendedName>
</protein>
<dbReference type="Proteomes" id="UP000070121">
    <property type="component" value="Unassembled WGS sequence"/>
</dbReference>
<accession>A0A135UN41</accession>
<evidence type="ECO:0008006" key="3">
    <source>
        <dbReference type="Google" id="ProtNLM"/>
    </source>
</evidence>
<dbReference type="PANTHER" id="PTHR10622">
    <property type="entry name" value="HET DOMAIN-CONTAINING PROTEIN"/>
    <property type="match status" value="1"/>
</dbReference>
<keyword evidence="2" id="KW-1185">Reference proteome</keyword>
<dbReference type="EMBL" id="JFFI01001241">
    <property type="protein sequence ID" value="KXH61821.1"/>
    <property type="molecule type" value="Genomic_DNA"/>
</dbReference>
<evidence type="ECO:0000313" key="1">
    <source>
        <dbReference type="EMBL" id="KXH61821.1"/>
    </source>
</evidence>
<dbReference type="AlphaFoldDB" id="A0A135UN41"/>
<dbReference type="STRING" id="1209931.A0A135UN41"/>
<dbReference type="PANTHER" id="PTHR10622:SF10">
    <property type="entry name" value="HET DOMAIN-CONTAINING PROTEIN"/>
    <property type="match status" value="1"/>
</dbReference>